<keyword evidence="2" id="KW-0812">Transmembrane</keyword>
<proteinExistence type="predicted"/>
<keyword evidence="4" id="KW-1185">Reference proteome</keyword>
<evidence type="ECO:0000256" key="1">
    <source>
        <dbReference type="SAM" id="MobiDB-lite"/>
    </source>
</evidence>
<name>A0A7W7QKW7_9ACTN</name>
<gene>
    <name evidence="3" type="ORF">FHS44_002541</name>
</gene>
<sequence length="183" mass="18955">MAPVASALRLPRALVFATLCLVVSGGGHALAGGGAVPPYVAVLGGMVALCLGYALNGRERGPEVVLPASVGAQILLHELFSRAAPVPYPVIPLTHGHARPGMTAVHLAAALLTGWWLWRGESALWLMIRLYGARLPALPLLVTPGTPLAVPVVVPSVRAVPHESGRACPVPRRRGPPVSPRVG</sequence>
<dbReference type="Proteomes" id="UP000552644">
    <property type="component" value="Unassembled WGS sequence"/>
</dbReference>
<feature type="transmembrane region" description="Helical" evidence="2">
    <location>
        <begin position="39"/>
        <end position="57"/>
    </location>
</feature>
<evidence type="ECO:0000313" key="3">
    <source>
        <dbReference type="EMBL" id="MBB4915456.1"/>
    </source>
</evidence>
<feature type="region of interest" description="Disordered" evidence="1">
    <location>
        <begin position="163"/>
        <end position="183"/>
    </location>
</feature>
<evidence type="ECO:0000313" key="4">
    <source>
        <dbReference type="Proteomes" id="UP000552644"/>
    </source>
</evidence>
<dbReference type="RefSeq" id="WP_184714116.1">
    <property type="nucleotide sequence ID" value="NZ_JACHJP010000002.1"/>
</dbReference>
<reference evidence="3 4" key="1">
    <citation type="submission" date="2020-08" db="EMBL/GenBank/DDBJ databases">
        <title>Genomic Encyclopedia of Type Strains, Phase III (KMG-III): the genomes of soil and plant-associated and newly described type strains.</title>
        <authorList>
            <person name="Whitman W."/>
        </authorList>
    </citation>
    <scope>NUCLEOTIDE SEQUENCE [LARGE SCALE GENOMIC DNA]</scope>
    <source>
        <strain evidence="3 4">CECT 8840</strain>
    </source>
</reference>
<keyword evidence="2" id="KW-1133">Transmembrane helix</keyword>
<dbReference type="AlphaFoldDB" id="A0A7W7QKW7"/>
<protein>
    <submittedName>
        <fullName evidence="3">Uncharacterized protein</fullName>
    </submittedName>
</protein>
<keyword evidence="2" id="KW-0472">Membrane</keyword>
<accession>A0A7W7QKW7</accession>
<evidence type="ECO:0000256" key="2">
    <source>
        <dbReference type="SAM" id="Phobius"/>
    </source>
</evidence>
<comment type="caution">
    <text evidence="3">The sequence shown here is derived from an EMBL/GenBank/DDBJ whole genome shotgun (WGS) entry which is preliminary data.</text>
</comment>
<organism evidence="3 4">
    <name type="scientific">Streptosporangium saharense</name>
    <dbReference type="NCBI Taxonomy" id="1706840"/>
    <lineage>
        <taxon>Bacteria</taxon>
        <taxon>Bacillati</taxon>
        <taxon>Actinomycetota</taxon>
        <taxon>Actinomycetes</taxon>
        <taxon>Streptosporangiales</taxon>
        <taxon>Streptosporangiaceae</taxon>
        <taxon>Streptosporangium</taxon>
    </lineage>
</organism>
<dbReference type="EMBL" id="JACHJP010000002">
    <property type="protein sequence ID" value="MBB4915456.1"/>
    <property type="molecule type" value="Genomic_DNA"/>
</dbReference>